<dbReference type="InterPro" id="IPR036734">
    <property type="entry name" value="Neur_chan_lig-bd_sf"/>
</dbReference>
<evidence type="ECO:0000313" key="4">
    <source>
        <dbReference type="EMBL" id="MFD2262729.1"/>
    </source>
</evidence>
<dbReference type="Gene3D" id="2.70.170.10">
    <property type="entry name" value="Neurotransmitter-gated ion-channel ligand-binding domain"/>
    <property type="match status" value="1"/>
</dbReference>
<dbReference type="PANTHER" id="PTHR18945">
    <property type="entry name" value="NEUROTRANSMITTER GATED ION CHANNEL"/>
    <property type="match status" value="1"/>
</dbReference>
<keyword evidence="2" id="KW-0732">Signal</keyword>
<reference evidence="5" key="1">
    <citation type="journal article" date="2019" name="Int. J. Syst. Evol. Microbiol.">
        <title>The Global Catalogue of Microorganisms (GCM) 10K type strain sequencing project: providing services to taxonomists for standard genome sequencing and annotation.</title>
        <authorList>
            <consortium name="The Broad Institute Genomics Platform"/>
            <consortium name="The Broad Institute Genome Sequencing Center for Infectious Disease"/>
            <person name="Wu L."/>
            <person name="Ma J."/>
        </authorList>
    </citation>
    <scope>NUCLEOTIDE SEQUENCE [LARGE SCALE GENOMIC DNA]</scope>
    <source>
        <strain evidence="5">CGMCC 1.19062</strain>
    </source>
</reference>
<gene>
    <name evidence="4" type="ORF">ACFSM5_07500</name>
</gene>
<feature type="transmembrane region" description="Helical" evidence="1">
    <location>
        <begin position="262"/>
        <end position="281"/>
    </location>
</feature>
<dbReference type="CDD" id="cd18988">
    <property type="entry name" value="LGIC_ECD_bact"/>
    <property type="match status" value="1"/>
</dbReference>
<sequence length="361" mass="40171">MTGGSFLRTACLTLLMGLGLFNAQAQDLTSIPTGKGLPVVVRAAVYYNEVASFGENEEQFEATTDLRLTWEDPRLRYPREEGLHGYKEWTMSAAEAEIAKLWMPKIRVVNRVGEPSYAVRRLRIYPDGRVETMTRTTAAYKTPVDVAKFPFDHQSLEIQIAVEEDIIENVDLDFSSQDVEFSRAAANAKLGGWTLGFVNLKRDIIKGWNGDRYATLTAALDVKRVAIGTLATIFIPLFASLLIPFFATWLNKVEDGEFAVDSFELANIIIGGLFAVIALSFTVSSSYPILAEGDNTVTRLIGLNYIALSVGLLITVGLYRYNIPKRIFGPYVQEQMFLFLMWAFPLVFIVSGIAFVFLAAV</sequence>
<dbReference type="RefSeq" id="WP_379875696.1">
    <property type="nucleotide sequence ID" value="NZ_JBHUIP010000005.1"/>
</dbReference>
<name>A0ABW5DP77_9PROT</name>
<evidence type="ECO:0000313" key="5">
    <source>
        <dbReference type="Proteomes" id="UP001597295"/>
    </source>
</evidence>
<proteinExistence type="predicted"/>
<feature type="transmembrane region" description="Helical" evidence="1">
    <location>
        <begin position="301"/>
        <end position="319"/>
    </location>
</feature>
<feature type="chain" id="PRO_5046401247" description="Neurotransmitter-gated ion-channel ligand-binding domain-containing protein" evidence="2">
    <location>
        <begin position="26"/>
        <end position="361"/>
    </location>
</feature>
<dbReference type="InterPro" id="IPR006201">
    <property type="entry name" value="Neur_channel"/>
</dbReference>
<organism evidence="4 5">
    <name type="scientific">Lacibacterium aquatile</name>
    <dbReference type="NCBI Taxonomy" id="1168082"/>
    <lineage>
        <taxon>Bacteria</taxon>
        <taxon>Pseudomonadati</taxon>
        <taxon>Pseudomonadota</taxon>
        <taxon>Alphaproteobacteria</taxon>
        <taxon>Rhodospirillales</taxon>
        <taxon>Rhodospirillaceae</taxon>
    </lineage>
</organism>
<evidence type="ECO:0000259" key="3">
    <source>
        <dbReference type="Pfam" id="PF02931"/>
    </source>
</evidence>
<accession>A0ABW5DP77</accession>
<feature type="transmembrane region" description="Helical" evidence="1">
    <location>
        <begin position="225"/>
        <end position="250"/>
    </location>
</feature>
<keyword evidence="5" id="KW-1185">Reference proteome</keyword>
<comment type="caution">
    <text evidence="4">The sequence shown here is derived from an EMBL/GenBank/DDBJ whole genome shotgun (WGS) entry which is preliminary data.</text>
</comment>
<keyword evidence="1" id="KW-0812">Transmembrane</keyword>
<dbReference type="EMBL" id="JBHUIP010000005">
    <property type="protein sequence ID" value="MFD2262729.1"/>
    <property type="molecule type" value="Genomic_DNA"/>
</dbReference>
<feature type="domain" description="Neurotransmitter-gated ion-channel ligand-binding" evidence="3">
    <location>
        <begin position="34"/>
        <end position="224"/>
    </location>
</feature>
<evidence type="ECO:0000256" key="2">
    <source>
        <dbReference type="SAM" id="SignalP"/>
    </source>
</evidence>
<keyword evidence="1" id="KW-1133">Transmembrane helix</keyword>
<dbReference type="Proteomes" id="UP001597295">
    <property type="component" value="Unassembled WGS sequence"/>
</dbReference>
<protein>
    <recommendedName>
        <fullName evidence="3">Neurotransmitter-gated ion-channel ligand-binding domain-containing protein</fullName>
    </recommendedName>
</protein>
<keyword evidence="1" id="KW-0472">Membrane</keyword>
<evidence type="ECO:0000256" key="1">
    <source>
        <dbReference type="SAM" id="Phobius"/>
    </source>
</evidence>
<dbReference type="SUPFAM" id="SSF63712">
    <property type="entry name" value="Nicotinic receptor ligand binding domain-like"/>
    <property type="match status" value="1"/>
</dbReference>
<dbReference type="Pfam" id="PF02931">
    <property type="entry name" value="Neur_chan_LBD"/>
    <property type="match status" value="1"/>
</dbReference>
<dbReference type="InterPro" id="IPR006202">
    <property type="entry name" value="Neur_chan_lig-bd"/>
</dbReference>
<feature type="signal peptide" evidence="2">
    <location>
        <begin position="1"/>
        <end position="25"/>
    </location>
</feature>
<feature type="transmembrane region" description="Helical" evidence="1">
    <location>
        <begin position="339"/>
        <end position="360"/>
    </location>
</feature>